<protein>
    <submittedName>
        <fullName evidence="8">Conserved hypothetical integral membrane protein</fullName>
    </submittedName>
</protein>
<feature type="transmembrane region" description="Helical" evidence="7">
    <location>
        <begin position="235"/>
        <end position="252"/>
    </location>
</feature>
<dbReference type="OrthoDB" id="9766798at2"/>
<feature type="transmembrane region" description="Helical" evidence="7">
    <location>
        <begin position="138"/>
        <end position="155"/>
    </location>
</feature>
<feature type="transmembrane region" description="Helical" evidence="7">
    <location>
        <begin position="49"/>
        <end position="67"/>
    </location>
</feature>
<sequence length="346" mass="34623">MATKNPTRSDDDRTRARRSSDRLAAVLPGLLVAGAAAAIGFAVNRQIGAASPLVVTIVLGVLLSALGGYRPQFRDGLRLAASTLLRIGIVLLGLQLVVSDIYRLGVGPIVVVLVSVATAFVVTRWVGRRLGMTPARSLLVATGVAICGASAVAAMNQVADGEDDDAVTAVAVVTVLGTLSLAVLPALGLLLGLDEAMFGMWIGASVHEVGQVVAIGGAVGAAALSTAVVVKLFRVVLLAPLVAAVAIGRRSAAQKVDGAKLPPILPWFVAGFLAMVALRTTGWIPGGVITAASTASTLLLAMAMFALGAAVDPRAVARGGRSAVGAGAIGTVVLAATSLVGLALVG</sequence>
<keyword evidence="6 7" id="KW-0472">Membrane</keyword>
<feature type="transmembrane region" description="Helical" evidence="7">
    <location>
        <begin position="79"/>
        <end position="98"/>
    </location>
</feature>
<dbReference type="PANTHER" id="PTHR30106:SF2">
    <property type="entry name" value="UPF0324 INNER MEMBRANE PROTEIN YEIH"/>
    <property type="match status" value="1"/>
</dbReference>
<gene>
    <name evidence="8" type="ORF">GA0070608_3429</name>
</gene>
<evidence type="ECO:0000256" key="2">
    <source>
        <dbReference type="ARBA" id="ARBA00007977"/>
    </source>
</evidence>
<feature type="transmembrane region" description="Helical" evidence="7">
    <location>
        <begin position="23"/>
        <end position="43"/>
    </location>
</feature>
<keyword evidence="3" id="KW-1003">Cell membrane</keyword>
<comment type="subcellular location">
    <subcellularLocation>
        <location evidence="1">Cell membrane</location>
        <topology evidence="1">Multi-pass membrane protein</topology>
    </subcellularLocation>
</comment>
<comment type="similarity">
    <text evidence="2">Belongs to the UPF0324 family.</text>
</comment>
<keyword evidence="5 7" id="KW-1133">Transmembrane helix</keyword>
<name>A0A1C6VLE8_9ACTN</name>
<keyword evidence="4 7" id="KW-0812">Transmembrane</keyword>
<dbReference type="EMBL" id="FMIC01000002">
    <property type="protein sequence ID" value="SCL67072.1"/>
    <property type="molecule type" value="Genomic_DNA"/>
</dbReference>
<dbReference type="InterPro" id="IPR018383">
    <property type="entry name" value="UPF0324_pro"/>
</dbReference>
<evidence type="ECO:0000256" key="1">
    <source>
        <dbReference type="ARBA" id="ARBA00004651"/>
    </source>
</evidence>
<evidence type="ECO:0000256" key="7">
    <source>
        <dbReference type="SAM" id="Phobius"/>
    </source>
</evidence>
<dbReference type="Pfam" id="PF03601">
    <property type="entry name" value="Cons_hypoth698"/>
    <property type="match status" value="1"/>
</dbReference>
<evidence type="ECO:0000256" key="4">
    <source>
        <dbReference type="ARBA" id="ARBA00022692"/>
    </source>
</evidence>
<feature type="transmembrane region" description="Helical" evidence="7">
    <location>
        <begin position="323"/>
        <end position="345"/>
    </location>
</feature>
<proteinExistence type="inferred from homology"/>
<dbReference type="RefSeq" id="WP_091629136.1">
    <property type="nucleotide sequence ID" value="NZ_FMIC01000002.1"/>
</dbReference>
<dbReference type="STRING" id="47871.GA0070608_3429"/>
<feature type="transmembrane region" description="Helical" evidence="7">
    <location>
        <begin position="288"/>
        <end position="311"/>
    </location>
</feature>
<feature type="transmembrane region" description="Helical" evidence="7">
    <location>
        <begin position="104"/>
        <end position="126"/>
    </location>
</feature>
<evidence type="ECO:0000313" key="8">
    <source>
        <dbReference type="EMBL" id="SCL67072.1"/>
    </source>
</evidence>
<dbReference type="AlphaFoldDB" id="A0A1C6VLE8"/>
<organism evidence="8 9">
    <name type="scientific">Micromonospora peucetia</name>
    <dbReference type="NCBI Taxonomy" id="47871"/>
    <lineage>
        <taxon>Bacteria</taxon>
        <taxon>Bacillati</taxon>
        <taxon>Actinomycetota</taxon>
        <taxon>Actinomycetes</taxon>
        <taxon>Micromonosporales</taxon>
        <taxon>Micromonosporaceae</taxon>
        <taxon>Micromonospora</taxon>
    </lineage>
</organism>
<dbReference type="GO" id="GO:0005886">
    <property type="term" value="C:plasma membrane"/>
    <property type="evidence" value="ECO:0007669"/>
    <property type="project" value="UniProtKB-SubCell"/>
</dbReference>
<evidence type="ECO:0000313" key="9">
    <source>
        <dbReference type="Proteomes" id="UP000199343"/>
    </source>
</evidence>
<dbReference type="Proteomes" id="UP000199343">
    <property type="component" value="Unassembled WGS sequence"/>
</dbReference>
<accession>A0A1C6VLE8</accession>
<evidence type="ECO:0000256" key="6">
    <source>
        <dbReference type="ARBA" id="ARBA00023136"/>
    </source>
</evidence>
<evidence type="ECO:0000256" key="5">
    <source>
        <dbReference type="ARBA" id="ARBA00022989"/>
    </source>
</evidence>
<feature type="transmembrane region" description="Helical" evidence="7">
    <location>
        <begin position="167"/>
        <end position="191"/>
    </location>
</feature>
<reference evidence="8 9" key="1">
    <citation type="submission" date="2016-06" db="EMBL/GenBank/DDBJ databases">
        <authorList>
            <person name="Kjaerup R.B."/>
            <person name="Dalgaard T.S."/>
            <person name="Juul-Madsen H.R."/>
        </authorList>
    </citation>
    <scope>NUCLEOTIDE SEQUENCE [LARGE SCALE GENOMIC DNA]</scope>
    <source>
        <strain evidence="8 9">DSM 43363</strain>
    </source>
</reference>
<evidence type="ECO:0000256" key="3">
    <source>
        <dbReference type="ARBA" id="ARBA00022475"/>
    </source>
</evidence>
<dbReference type="PANTHER" id="PTHR30106">
    <property type="entry name" value="INNER MEMBRANE PROTEIN YEIH-RELATED"/>
    <property type="match status" value="1"/>
</dbReference>
<feature type="transmembrane region" description="Helical" evidence="7">
    <location>
        <begin position="264"/>
        <end position="282"/>
    </location>
</feature>